<proteinExistence type="predicted"/>
<dbReference type="Proteomes" id="UP000886523">
    <property type="component" value="Unassembled WGS sequence"/>
</dbReference>
<keyword evidence="4" id="KW-1185">Reference proteome</keyword>
<keyword evidence="2" id="KW-0812">Transmembrane</keyword>
<evidence type="ECO:0000313" key="3">
    <source>
        <dbReference type="EMBL" id="KAF9517399.1"/>
    </source>
</evidence>
<keyword evidence="2" id="KW-1133">Transmembrane helix</keyword>
<evidence type="ECO:0000256" key="1">
    <source>
        <dbReference type="SAM" id="MobiDB-lite"/>
    </source>
</evidence>
<dbReference type="AlphaFoldDB" id="A0A9P6B469"/>
<accession>A0A9P6B469</accession>
<feature type="transmembrane region" description="Helical" evidence="2">
    <location>
        <begin position="62"/>
        <end position="82"/>
    </location>
</feature>
<keyword evidence="2" id="KW-0472">Membrane</keyword>
<protein>
    <submittedName>
        <fullName evidence="3">Uncharacterized protein</fullName>
    </submittedName>
</protein>
<feature type="region of interest" description="Disordered" evidence="1">
    <location>
        <begin position="26"/>
        <end position="45"/>
    </location>
</feature>
<organism evidence="3 4">
    <name type="scientific">Hydnum rufescens UP504</name>
    <dbReference type="NCBI Taxonomy" id="1448309"/>
    <lineage>
        <taxon>Eukaryota</taxon>
        <taxon>Fungi</taxon>
        <taxon>Dikarya</taxon>
        <taxon>Basidiomycota</taxon>
        <taxon>Agaricomycotina</taxon>
        <taxon>Agaricomycetes</taxon>
        <taxon>Cantharellales</taxon>
        <taxon>Hydnaceae</taxon>
        <taxon>Hydnum</taxon>
    </lineage>
</organism>
<sequence length="104" mass="11986">MIGALQIVMPPRCKLSKLFHIRSSSSSPRTIRSSRSPNASGLPRAHHHHYVRETRRMLQFHLVFQLPRVLGCTVFLFANLIYPPVLLLLRADYVYTTGICFSFF</sequence>
<dbReference type="EMBL" id="MU128932">
    <property type="protein sequence ID" value="KAF9517399.1"/>
    <property type="molecule type" value="Genomic_DNA"/>
</dbReference>
<name>A0A9P6B469_9AGAM</name>
<comment type="caution">
    <text evidence="3">The sequence shown here is derived from an EMBL/GenBank/DDBJ whole genome shotgun (WGS) entry which is preliminary data.</text>
</comment>
<gene>
    <name evidence="3" type="ORF">BS47DRAFT_531003</name>
</gene>
<evidence type="ECO:0000313" key="4">
    <source>
        <dbReference type="Proteomes" id="UP000886523"/>
    </source>
</evidence>
<evidence type="ECO:0000256" key="2">
    <source>
        <dbReference type="SAM" id="Phobius"/>
    </source>
</evidence>
<reference evidence="3" key="1">
    <citation type="journal article" date="2020" name="Nat. Commun.">
        <title>Large-scale genome sequencing of mycorrhizal fungi provides insights into the early evolution of symbiotic traits.</title>
        <authorList>
            <person name="Miyauchi S."/>
            <person name="Kiss E."/>
            <person name="Kuo A."/>
            <person name="Drula E."/>
            <person name="Kohler A."/>
            <person name="Sanchez-Garcia M."/>
            <person name="Morin E."/>
            <person name="Andreopoulos B."/>
            <person name="Barry K.W."/>
            <person name="Bonito G."/>
            <person name="Buee M."/>
            <person name="Carver A."/>
            <person name="Chen C."/>
            <person name="Cichocki N."/>
            <person name="Clum A."/>
            <person name="Culley D."/>
            <person name="Crous P.W."/>
            <person name="Fauchery L."/>
            <person name="Girlanda M."/>
            <person name="Hayes R.D."/>
            <person name="Keri Z."/>
            <person name="LaButti K."/>
            <person name="Lipzen A."/>
            <person name="Lombard V."/>
            <person name="Magnuson J."/>
            <person name="Maillard F."/>
            <person name="Murat C."/>
            <person name="Nolan M."/>
            <person name="Ohm R.A."/>
            <person name="Pangilinan J."/>
            <person name="Pereira M.F."/>
            <person name="Perotto S."/>
            <person name="Peter M."/>
            <person name="Pfister S."/>
            <person name="Riley R."/>
            <person name="Sitrit Y."/>
            <person name="Stielow J.B."/>
            <person name="Szollosi G."/>
            <person name="Zifcakova L."/>
            <person name="Stursova M."/>
            <person name="Spatafora J.W."/>
            <person name="Tedersoo L."/>
            <person name="Vaario L.M."/>
            <person name="Yamada A."/>
            <person name="Yan M."/>
            <person name="Wang P."/>
            <person name="Xu J."/>
            <person name="Bruns T."/>
            <person name="Baldrian P."/>
            <person name="Vilgalys R."/>
            <person name="Dunand C."/>
            <person name="Henrissat B."/>
            <person name="Grigoriev I.V."/>
            <person name="Hibbett D."/>
            <person name="Nagy L.G."/>
            <person name="Martin F.M."/>
        </authorList>
    </citation>
    <scope>NUCLEOTIDE SEQUENCE</scope>
    <source>
        <strain evidence="3">UP504</strain>
    </source>
</reference>
<feature type="compositionally biased region" description="Low complexity" evidence="1">
    <location>
        <begin position="26"/>
        <end position="37"/>
    </location>
</feature>